<evidence type="ECO:0000313" key="3">
    <source>
        <dbReference type="EMBL" id="AIT61408.1"/>
    </source>
</evidence>
<dbReference type="OrthoDB" id="4372702at2"/>
<organism evidence="3 4">
    <name type="scientific">Corynebacterium doosanense CAU 212 = DSM 45436</name>
    <dbReference type="NCBI Taxonomy" id="558173"/>
    <lineage>
        <taxon>Bacteria</taxon>
        <taxon>Bacillati</taxon>
        <taxon>Actinomycetota</taxon>
        <taxon>Actinomycetes</taxon>
        <taxon>Mycobacteriales</taxon>
        <taxon>Corynebacteriaceae</taxon>
        <taxon>Corynebacterium</taxon>
    </lineage>
</organism>
<dbReference type="eggNOG" id="ENOG5033A40">
    <property type="taxonomic scope" value="Bacteria"/>
</dbReference>
<feature type="compositionally biased region" description="Acidic residues" evidence="1">
    <location>
        <begin position="196"/>
        <end position="205"/>
    </location>
</feature>
<feature type="compositionally biased region" description="Basic and acidic residues" evidence="1">
    <location>
        <begin position="174"/>
        <end position="185"/>
    </location>
</feature>
<dbReference type="RefSeq" id="WP_018020927.1">
    <property type="nucleotide sequence ID" value="NZ_AQUX01000001.1"/>
</dbReference>
<feature type="region of interest" description="Disordered" evidence="1">
    <location>
        <begin position="174"/>
        <end position="211"/>
    </location>
</feature>
<dbReference type="Proteomes" id="UP000029914">
    <property type="component" value="Chromosome"/>
</dbReference>
<dbReference type="HOGENOM" id="CLU_084749_0_1_11"/>
<dbReference type="InterPro" id="IPR019051">
    <property type="entry name" value="Trp_biosyn_TM_oprn/chp"/>
</dbReference>
<evidence type="ECO:0000313" key="4">
    <source>
        <dbReference type="Proteomes" id="UP000029914"/>
    </source>
</evidence>
<dbReference type="InterPro" id="IPR011746">
    <property type="entry name" value="Trp_synth-assoc_CHP"/>
</dbReference>
<proteinExistence type="predicted"/>
<feature type="transmembrane region" description="Helical" evidence="2">
    <location>
        <begin position="74"/>
        <end position="91"/>
    </location>
</feature>
<keyword evidence="2" id="KW-0812">Transmembrane</keyword>
<dbReference type="Pfam" id="PF09534">
    <property type="entry name" value="Trp_oprn_chp"/>
    <property type="match status" value="1"/>
</dbReference>
<keyword evidence="2" id="KW-1133">Transmembrane helix</keyword>
<keyword evidence="4" id="KW-1185">Reference proteome</keyword>
<dbReference type="STRING" id="558173.CDOO_09140"/>
<evidence type="ECO:0000256" key="1">
    <source>
        <dbReference type="SAM" id="MobiDB-lite"/>
    </source>
</evidence>
<dbReference type="AlphaFoldDB" id="A0A097IGW8"/>
<accession>A0A097IGW8</accession>
<sequence>MKRQAALLIGLGALILWISSRSRWLTVSVFDDLAGAAVHDLPGSVWSTEATAVALLLAVATIAALALRRLGRRLVGIVAALAAAGASWTPLTLLTGEPDPQRAHALLSSGAASQRASDPVSISSWAQVTSIDVATLGPALALLGCAVALVGGVLLALRPGVDGPKLNKYERKAARREKLEEDLRTSPDSGRVMWDALDDDIDPTDPTDSAR</sequence>
<dbReference type="NCBIfam" id="TIGR02234">
    <property type="entry name" value="trp_oprn_chp"/>
    <property type="match status" value="1"/>
</dbReference>
<dbReference type="KEGG" id="cdo:CDOO_09140"/>
<protein>
    <submittedName>
        <fullName evidence="3">Membrane protein</fullName>
    </submittedName>
</protein>
<gene>
    <name evidence="3" type="ORF">CDOO_09140</name>
</gene>
<feature type="transmembrane region" description="Helical" evidence="2">
    <location>
        <begin position="45"/>
        <end position="67"/>
    </location>
</feature>
<evidence type="ECO:0000256" key="2">
    <source>
        <dbReference type="SAM" id="Phobius"/>
    </source>
</evidence>
<name>A0A097IGW8_9CORY</name>
<dbReference type="EMBL" id="CP006764">
    <property type="protein sequence ID" value="AIT61408.1"/>
    <property type="molecule type" value="Genomic_DNA"/>
</dbReference>
<reference evidence="3 4" key="1">
    <citation type="submission" date="2013-09" db="EMBL/GenBank/DDBJ databases">
        <title>Complete genome sequence of Corynebacterium doosanense CAU 212(T) (=DSM 45436(T)), isolated from activated sludge.</title>
        <authorList>
            <person name="Schaffert L."/>
            <person name="Albersmeier A."/>
            <person name="Kalinowski J."/>
            <person name="Ruckert C."/>
        </authorList>
    </citation>
    <scope>NUCLEOTIDE SEQUENCE [LARGE SCALE GENOMIC DNA]</scope>
    <source>
        <strain evidence="3 4">CAU 212</strain>
    </source>
</reference>
<feature type="transmembrane region" description="Helical" evidence="2">
    <location>
        <begin position="139"/>
        <end position="157"/>
    </location>
</feature>
<keyword evidence="2" id="KW-0472">Membrane</keyword>